<feature type="region of interest" description="Disordered" evidence="1">
    <location>
        <begin position="87"/>
        <end position="119"/>
    </location>
</feature>
<evidence type="ECO:0000313" key="4">
    <source>
        <dbReference type="Proteomes" id="UP000254711"/>
    </source>
</evidence>
<sequence>MNTKNAGALCALGMLGLLAQSAHADEASTVKVGAGIDYTSGKYGTSTTTDITQVPLTLGYETGDWTFKLDVPYIHVTGADNVIPGVGPVTNTNPKKRGHGKNSSAAVTPPRTPTTGSASGLGDITAAATYEVYHNQAANFGIDLTGKVKFGTANADEGLGTGQNDYSFNVDLYKGFGAWTAFGGVGYTWLGSSQYIRLNDVWTANAGASYKLDAHNSFGAYYDYRERASSTSFARNELTGYYSHKFTSAWKAQAYVTKGFTDGSPDWGIGATVVYAF</sequence>
<reference evidence="3 4" key="1">
    <citation type="submission" date="2018-07" db="EMBL/GenBank/DDBJ databases">
        <title>Dyella solisilvae sp. nov., isolated from the pine and broad-leaved mixed forest soil.</title>
        <authorList>
            <person name="Gao Z."/>
            <person name="Qiu L."/>
        </authorList>
    </citation>
    <scope>NUCLEOTIDE SEQUENCE [LARGE SCALE GENOMIC DNA]</scope>
    <source>
        <strain evidence="3 4">DHG54</strain>
    </source>
</reference>
<comment type="caution">
    <text evidence="3">The sequence shown here is derived from an EMBL/GenBank/DDBJ whole genome shotgun (WGS) entry which is preliminary data.</text>
</comment>
<organism evidence="3 4">
    <name type="scientific">Dyella solisilvae</name>
    <dbReference type="NCBI Taxonomy" id="1920168"/>
    <lineage>
        <taxon>Bacteria</taxon>
        <taxon>Pseudomonadati</taxon>
        <taxon>Pseudomonadota</taxon>
        <taxon>Gammaproteobacteria</taxon>
        <taxon>Lysobacterales</taxon>
        <taxon>Rhodanobacteraceae</taxon>
        <taxon>Dyella</taxon>
    </lineage>
</organism>
<keyword evidence="4" id="KW-1185">Reference proteome</keyword>
<evidence type="ECO:0000313" key="3">
    <source>
        <dbReference type="EMBL" id="RDI99901.1"/>
    </source>
</evidence>
<dbReference type="OrthoDB" id="194048at2"/>
<proteinExistence type="predicted"/>
<evidence type="ECO:0000256" key="1">
    <source>
        <dbReference type="SAM" id="MobiDB-lite"/>
    </source>
</evidence>
<feature type="chain" id="PRO_5016620875" evidence="2">
    <location>
        <begin position="25"/>
        <end position="277"/>
    </location>
</feature>
<gene>
    <name evidence="3" type="ORF">DVT68_03480</name>
</gene>
<dbReference type="EMBL" id="QQSY01000001">
    <property type="protein sequence ID" value="RDI99901.1"/>
    <property type="molecule type" value="Genomic_DNA"/>
</dbReference>
<name>A0A370KBC9_9GAMM</name>
<dbReference type="RefSeq" id="WP_114823633.1">
    <property type="nucleotide sequence ID" value="NZ_QQSY01000001.1"/>
</dbReference>
<dbReference type="Proteomes" id="UP000254711">
    <property type="component" value="Unassembled WGS sequence"/>
</dbReference>
<accession>A0A370KBC9</accession>
<feature type="signal peptide" evidence="2">
    <location>
        <begin position="1"/>
        <end position="24"/>
    </location>
</feature>
<evidence type="ECO:0000256" key="2">
    <source>
        <dbReference type="SAM" id="SignalP"/>
    </source>
</evidence>
<protein>
    <submittedName>
        <fullName evidence="3">Transporter</fullName>
    </submittedName>
</protein>
<dbReference type="AlphaFoldDB" id="A0A370KBC9"/>
<keyword evidence="2" id="KW-0732">Signal</keyword>